<dbReference type="Proteomes" id="UP000005632">
    <property type="component" value="Chromosome"/>
</dbReference>
<accession>G8QVK2</accession>
<dbReference type="EMBL" id="CP003155">
    <property type="protein sequence ID" value="AEV28235.1"/>
    <property type="molecule type" value="Genomic_DNA"/>
</dbReference>
<sequence length="1073" mass="122233">MGKPKKPPVKRKKKVIVFFCILFVALILVCLPMIRFVLKPNLPVVTAVYDKTVPNGKVREHTGLFWFLKQKKVIPVEGKTFAYSDSYYGLHWDSNGKYYEKPLPFLSEKADLLYIADTYGIYRKEQVGIVPDVAVSNLIYGGLTQTDVHSIRDFLNTDRANTVVAEYNTFGTPTHPSVRAQMESLLQTKWSGWVGHYVKDLAEEGVTVEWERNRYEKTTGRTWDFTGNGYVLVNEESDILILDENDVGKKGNELTFTAKGTELTGISVTGPYQGLFDVVSTLSDAETLAYYSLDVTDNGLAKLKAKGLAPVFPAIIRNETAFHTTYYLGGNYAALNYKPRFYFWEGVLARMQKVPDTKLDSSDSFYWKTYIPLLNGIYKEAEQRKQVTLPNPKVEIYQQDGVSLVSRTKGKLLQVYSTEGWKDFFIRGVNIGIALPGRWYTEFPADKAVYYRFLEQIGAMKANTIRIYTLLDPQFYQALDVYNRLHPEQMLYLLQEIWPEEEPAGNDYLSEEYRISYQQEIRYVVDAIHGKASIAERRGRAFGEYRVDVSPYVLGLLVGRELEPQEVEATDLLNKGHSFHGDYLFTNELGTPTEAWLAESADYALSYQEQTYGWQNPVAIVNWPTLDALDHPSEREANGVKKNEYNDRTTVDINHIELGKKMKGGLFGAYHIYPNYPDFMNNDPQYSLYSDELGRFRYGGYLQEFMAIHTKYPALVAEFGLATGMGNAHMSPDGYNHGGMTEQEQGEGIVRMFEAIEHEGYAGGVIFEWMDEWAKKTWVTEPYMIPYDRKILWHNAVDPEQNYGILAMESVKPKVPDLIVKTGGEIEQMEVSMDVSYLYLDLTFSKPVDLNKEHLYLGLDTYGRARGETRYGKALMFHAPSGMEYLVSLTGKDTSRLLVIPPYNYASYRYASYEGVVDSGIFEPMQKLINKERAQEVGTPIASVYEDTSALGYGSLEKSNNLWNMEGNVLSVRIPWTRINVSDPSRGRVLDDTGKYNTDPLKDQLATTLSEGIGISFVLVDASSGVLLASFPEQDSPTEIVFPWKNWDEPEFKQRLKDSYPIIQKYFERFSAK</sequence>
<proteinExistence type="predicted"/>
<keyword evidence="1" id="KW-1133">Transmembrane helix</keyword>
<dbReference type="KEGG" id="sgp:SpiGrapes_0377"/>
<dbReference type="AlphaFoldDB" id="G8QVK2"/>
<keyword evidence="1" id="KW-0812">Transmembrane</keyword>
<dbReference type="STRING" id="158190.SpiGrapes_0377"/>
<dbReference type="RefSeq" id="WP_014269084.1">
    <property type="nucleotide sequence ID" value="NC_016633.1"/>
</dbReference>
<protein>
    <submittedName>
        <fullName evidence="2">Uncharacterized protein</fullName>
    </submittedName>
</protein>
<reference evidence="2 3" key="1">
    <citation type="submission" date="2011-11" db="EMBL/GenBank/DDBJ databases">
        <title>Complete sequence of Spirochaeta sp. grapes.</title>
        <authorList>
            <consortium name="US DOE Joint Genome Institute"/>
            <person name="Lucas S."/>
            <person name="Han J."/>
            <person name="Lapidus A."/>
            <person name="Cheng J.-F."/>
            <person name="Goodwin L."/>
            <person name="Pitluck S."/>
            <person name="Peters L."/>
            <person name="Ovchinnikova G."/>
            <person name="Munk A.C."/>
            <person name="Detter J.C."/>
            <person name="Han C."/>
            <person name="Tapia R."/>
            <person name="Land M."/>
            <person name="Hauser L."/>
            <person name="Kyrpides N."/>
            <person name="Ivanova N."/>
            <person name="Pagani I."/>
            <person name="Ritalahtilisa K."/>
            <person name="Loeffler F."/>
            <person name="Woyke T."/>
        </authorList>
    </citation>
    <scope>NUCLEOTIDE SEQUENCE [LARGE SCALE GENOMIC DNA]</scope>
    <source>
        <strain evidence="3">ATCC BAA-1885 / DSM 22778 / Grapes</strain>
    </source>
</reference>
<keyword evidence="3" id="KW-1185">Reference proteome</keyword>
<gene>
    <name evidence="2" type="ordered locus">SpiGrapes_0377</name>
</gene>
<dbReference type="eggNOG" id="COG0457">
    <property type="taxonomic scope" value="Bacteria"/>
</dbReference>
<evidence type="ECO:0000313" key="3">
    <source>
        <dbReference type="Proteomes" id="UP000005632"/>
    </source>
</evidence>
<evidence type="ECO:0000313" key="2">
    <source>
        <dbReference type="EMBL" id="AEV28235.1"/>
    </source>
</evidence>
<feature type="transmembrane region" description="Helical" evidence="1">
    <location>
        <begin position="15"/>
        <end position="38"/>
    </location>
</feature>
<dbReference type="HOGENOM" id="CLU_295233_0_0_12"/>
<name>G8QVK2_SPHPG</name>
<dbReference type="SUPFAM" id="SSF51445">
    <property type="entry name" value="(Trans)glycosidases"/>
    <property type="match status" value="1"/>
</dbReference>
<evidence type="ECO:0000256" key="1">
    <source>
        <dbReference type="SAM" id="Phobius"/>
    </source>
</evidence>
<dbReference type="InterPro" id="IPR017853">
    <property type="entry name" value="GH"/>
</dbReference>
<dbReference type="Gene3D" id="3.20.20.80">
    <property type="entry name" value="Glycosidases"/>
    <property type="match status" value="1"/>
</dbReference>
<keyword evidence="1" id="KW-0472">Membrane</keyword>
<organism evidence="2 3">
    <name type="scientific">Sphaerochaeta pleomorpha (strain ATCC BAA-1885 / DSM 22778 / Grapes)</name>
    <dbReference type="NCBI Taxonomy" id="158190"/>
    <lineage>
        <taxon>Bacteria</taxon>
        <taxon>Pseudomonadati</taxon>
        <taxon>Spirochaetota</taxon>
        <taxon>Spirochaetia</taxon>
        <taxon>Spirochaetales</taxon>
        <taxon>Sphaerochaetaceae</taxon>
        <taxon>Sphaerochaeta</taxon>
    </lineage>
</organism>